<evidence type="ECO:0000313" key="2">
    <source>
        <dbReference type="WBParaSite" id="PS1159_v2.g23779.t1"/>
    </source>
</evidence>
<dbReference type="WBParaSite" id="PS1159_v2.g23779.t1">
    <property type="protein sequence ID" value="PS1159_v2.g23779.t1"/>
    <property type="gene ID" value="PS1159_v2.g23779"/>
</dbReference>
<sequence length="211" mass="22780">MQKSSSKTMDNDIKELEKKFDKLEPKEMPKSANLINSAKQHLSRGSGSAVNKYKSQSKSNSPTPQEKKLDSPITGSNSFVRSIIAAAAAPIAYDNASFQEVMNQANKDGGDEKKLDSPITGSNSFVRSIIAAAAAPIAYDNANFQEVMNQANKDGGDEKKQGNTTAPNPKSLKEKSASSTALRVGPFAAIRENEMKRKKKASLDLNPTEED</sequence>
<reference evidence="2" key="1">
    <citation type="submission" date="2022-11" db="UniProtKB">
        <authorList>
            <consortium name="WormBaseParasite"/>
        </authorList>
    </citation>
    <scope>IDENTIFICATION</scope>
</reference>
<name>A0AC35G5I3_9BILA</name>
<protein>
    <submittedName>
        <fullName evidence="2">Uncharacterized protein</fullName>
    </submittedName>
</protein>
<proteinExistence type="predicted"/>
<evidence type="ECO:0000313" key="1">
    <source>
        <dbReference type="Proteomes" id="UP000887580"/>
    </source>
</evidence>
<organism evidence="1 2">
    <name type="scientific">Panagrolaimus sp. PS1159</name>
    <dbReference type="NCBI Taxonomy" id="55785"/>
    <lineage>
        <taxon>Eukaryota</taxon>
        <taxon>Metazoa</taxon>
        <taxon>Ecdysozoa</taxon>
        <taxon>Nematoda</taxon>
        <taxon>Chromadorea</taxon>
        <taxon>Rhabditida</taxon>
        <taxon>Tylenchina</taxon>
        <taxon>Panagrolaimomorpha</taxon>
        <taxon>Panagrolaimoidea</taxon>
        <taxon>Panagrolaimidae</taxon>
        <taxon>Panagrolaimus</taxon>
    </lineage>
</organism>
<accession>A0AC35G5I3</accession>
<dbReference type="Proteomes" id="UP000887580">
    <property type="component" value="Unplaced"/>
</dbReference>